<dbReference type="Proteomes" id="UP000245959">
    <property type="component" value="Unassembled WGS sequence"/>
</dbReference>
<feature type="transmembrane region" description="Helical" evidence="1">
    <location>
        <begin position="187"/>
        <end position="205"/>
    </location>
</feature>
<evidence type="ECO:0000256" key="1">
    <source>
        <dbReference type="SAM" id="Phobius"/>
    </source>
</evidence>
<protein>
    <submittedName>
        <fullName evidence="2">YitT family protein</fullName>
    </submittedName>
</protein>
<evidence type="ECO:0000313" key="2">
    <source>
        <dbReference type="EMBL" id="NMD86083.1"/>
    </source>
</evidence>
<reference evidence="2 5" key="2">
    <citation type="submission" date="2020-04" db="EMBL/GenBank/DDBJ databases">
        <authorList>
            <person name="Hitch T.C.A."/>
            <person name="Wylensek D."/>
            <person name="Clavel T."/>
        </authorList>
    </citation>
    <scope>NUCLEOTIDE SEQUENCE [LARGE SCALE GENOMIC DNA]</scope>
    <source>
        <strain evidence="2 5">COR2-253-APC-1A</strain>
    </source>
</reference>
<dbReference type="GeneID" id="78296698"/>
<dbReference type="Pfam" id="PF19700">
    <property type="entry name" value="DUF6198"/>
    <property type="match status" value="1"/>
</dbReference>
<keyword evidence="1" id="KW-0472">Membrane</keyword>
<feature type="transmembrane region" description="Helical" evidence="1">
    <location>
        <begin position="83"/>
        <end position="100"/>
    </location>
</feature>
<evidence type="ECO:0000313" key="4">
    <source>
        <dbReference type="Proteomes" id="UP000245959"/>
    </source>
</evidence>
<gene>
    <name evidence="3" type="ORF">C8D82_13311</name>
    <name evidence="2" type="ORF">HF882_05740</name>
</gene>
<dbReference type="EMBL" id="QEKH01000033">
    <property type="protein sequence ID" value="PVY36685.1"/>
    <property type="molecule type" value="Genomic_DNA"/>
</dbReference>
<dbReference type="EMBL" id="JABAEW010000008">
    <property type="protein sequence ID" value="NMD86083.1"/>
    <property type="molecule type" value="Genomic_DNA"/>
</dbReference>
<sequence length="220" mass="23874">MFSNSIVRRYAVFLCGVATTGFSISLITKAGLGTPPISSLPYVLCEIFSFSFGTFTFVFNLALIFGQLLLLKKEFTPAQYLQIPVTLLFSCVIDLVMFLLSGLTVEAYPARIALLLAGCVTLGFGIALQVVAEAIYIPGEGLVRAIAAKLKKEFGIIKTVFDSGMVTMAVILSLACCQAVVGFREGTIIAALIVGSIVRFFIHRLQPVREWCRASRLEQA</sequence>
<dbReference type="RefSeq" id="WP_116885422.1">
    <property type="nucleotide sequence ID" value="NZ_CABMMC010000027.1"/>
</dbReference>
<proteinExistence type="predicted"/>
<dbReference type="PANTHER" id="PTHR40078:SF1">
    <property type="entry name" value="INTEGRAL MEMBRANE PROTEIN"/>
    <property type="match status" value="1"/>
</dbReference>
<evidence type="ECO:0000313" key="5">
    <source>
        <dbReference type="Proteomes" id="UP000576225"/>
    </source>
</evidence>
<comment type="caution">
    <text evidence="3">The sequence shown here is derived from an EMBL/GenBank/DDBJ whole genome shotgun (WGS) entry which is preliminary data.</text>
</comment>
<reference evidence="3 4" key="1">
    <citation type="submission" date="2018-04" db="EMBL/GenBank/DDBJ databases">
        <title>Genomic Encyclopedia of Type Strains, Phase IV (KMG-IV): sequencing the most valuable type-strain genomes for metagenomic binning, comparative biology and taxonomic classification.</title>
        <authorList>
            <person name="Goeker M."/>
        </authorList>
    </citation>
    <scope>NUCLEOTIDE SEQUENCE [LARGE SCALE GENOMIC DNA]</scope>
    <source>
        <strain evidence="3 4">DSM 14823</strain>
    </source>
</reference>
<keyword evidence="4" id="KW-1185">Reference proteome</keyword>
<feature type="transmembrane region" description="Helical" evidence="1">
    <location>
        <begin position="7"/>
        <end position="27"/>
    </location>
</feature>
<keyword evidence="1" id="KW-1133">Transmembrane helix</keyword>
<feature type="transmembrane region" description="Helical" evidence="1">
    <location>
        <begin position="159"/>
        <end position="181"/>
    </location>
</feature>
<feature type="transmembrane region" description="Helical" evidence="1">
    <location>
        <begin position="112"/>
        <end position="138"/>
    </location>
</feature>
<feature type="transmembrane region" description="Helical" evidence="1">
    <location>
        <begin position="47"/>
        <end position="71"/>
    </location>
</feature>
<keyword evidence="1" id="KW-0812">Transmembrane</keyword>
<dbReference type="PANTHER" id="PTHR40078">
    <property type="entry name" value="INTEGRAL MEMBRANE PROTEIN-RELATED"/>
    <property type="match status" value="1"/>
</dbReference>
<dbReference type="Proteomes" id="UP000576225">
    <property type="component" value="Unassembled WGS sequence"/>
</dbReference>
<dbReference type="InterPro" id="IPR038750">
    <property type="entry name" value="YczE/YyaS-like"/>
</dbReference>
<name>A0A2U1AJX2_9BACT</name>
<dbReference type="OrthoDB" id="87655at2"/>
<organism evidence="3 4">
    <name type="scientific">Victivallis vadensis</name>
    <dbReference type="NCBI Taxonomy" id="172901"/>
    <lineage>
        <taxon>Bacteria</taxon>
        <taxon>Pseudomonadati</taxon>
        <taxon>Lentisphaerota</taxon>
        <taxon>Lentisphaeria</taxon>
        <taxon>Victivallales</taxon>
        <taxon>Victivallaceae</taxon>
        <taxon>Victivallis</taxon>
    </lineage>
</organism>
<evidence type="ECO:0000313" key="3">
    <source>
        <dbReference type="EMBL" id="PVY36685.1"/>
    </source>
</evidence>
<accession>A0A2U1AJX2</accession>
<dbReference type="AlphaFoldDB" id="A0A2U1AJX2"/>